<keyword evidence="2" id="KW-0732">Signal</keyword>
<feature type="chain" id="PRO_5011627366" description="DUF3592 domain-containing protein" evidence="2">
    <location>
        <begin position="24"/>
        <end position="141"/>
    </location>
</feature>
<evidence type="ECO:0000256" key="2">
    <source>
        <dbReference type="SAM" id="SignalP"/>
    </source>
</evidence>
<keyword evidence="1" id="KW-0472">Membrane</keyword>
<proteinExistence type="predicted"/>
<protein>
    <recommendedName>
        <fullName evidence="5">DUF3592 domain-containing protein</fullName>
    </recommendedName>
</protein>
<feature type="signal peptide" evidence="2">
    <location>
        <begin position="1"/>
        <end position="23"/>
    </location>
</feature>
<sequence length="141" mass="14876">MTVMAAGVVVMFLALQHLGPALAAAGGRGTPGTFTAERVACIQHPGHEQCSWFGRFRADTGEARQGQVAFYGSERNMFTPGETVRAFDTGRSGHVYGPGGSNEWVAVALLFVAGLGLVTWPFGPRGRRREAAAAGKATPRD</sequence>
<name>A0A1H1I5Z3_9ACTN</name>
<keyword evidence="4" id="KW-1185">Reference proteome</keyword>
<keyword evidence="1" id="KW-0812">Transmembrane</keyword>
<evidence type="ECO:0000313" key="4">
    <source>
        <dbReference type="Proteomes" id="UP000217103"/>
    </source>
</evidence>
<keyword evidence="1" id="KW-1133">Transmembrane helix</keyword>
<evidence type="ECO:0008006" key="5">
    <source>
        <dbReference type="Google" id="ProtNLM"/>
    </source>
</evidence>
<evidence type="ECO:0000256" key="1">
    <source>
        <dbReference type="SAM" id="Phobius"/>
    </source>
</evidence>
<evidence type="ECO:0000313" key="3">
    <source>
        <dbReference type="EMBL" id="SDR33113.1"/>
    </source>
</evidence>
<dbReference type="EMBL" id="FNKK01000002">
    <property type="protein sequence ID" value="SDR33113.1"/>
    <property type="molecule type" value="Genomic_DNA"/>
</dbReference>
<gene>
    <name evidence="3" type="ORF">SAMN04489764_5249</name>
</gene>
<organism evidence="3 4">
    <name type="scientific">Thermostaphylospora chromogena</name>
    <dbReference type="NCBI Taxonomy" id="35622"/>
    <lineage>
        <taxon>Bacteria</taxon>
        <taxon>Bacillati</taxon>
        <taxon>Actinomycetota</taxon>
        <taxon>Actinomycetes</taxon>
        <taxon>Streptosporangiales</taxon>
        <taxon>Thermomonosporaceae</taxon>
        <taxon>Thermostaphylospora</taxon>
    </lineage>
</organism>
<accession>A0A1H1I5Z3</accession>
<dbReference type="AlphaFoldDB" id="A0A1H1I5Z3"/>
<reference evidence="3 4" key="1">
    <citation type="submission" date="2016-10" db="EMBL/GenBank/DDBJ databases">
        <authorList>
            <person name="de Groot N.N."/>
        </authorList>
    </citation>
    <scope>NUCLEOTIDE SEQUENCE [LARGE SCALE GENOMIC DNA]</scope>
    <source>
        <strain evidence="3 4">DSM 43794</strain>
    </source>
</reference>
<dbReference type="Proteomes" id="UP000217103">
    <property type="component" value="Unassembled WGS sequence"/>
</dbReference>
<feature type="transmembrane region" description="Helical" evidence="1">
    <location>
        <begin position="104"/>
        <end position="122"/>
    </location>
</feature>